<dbReference type="Pfam" id="PF00326">
    <property type="entry name" value="Peptidase_S9"/>
    <property type="match status" value="1"/>
</dbReference>
<dbReference type="SUPFAM" id="SSF82171">
    <property type="entry name" value="DPP6 N-terminal domain-like"/>
    <property type="match status" value="1"/>
</dbReference>
<keyword evidence="2" id="KW-0732">Signal</keyword>
<gene>
    <name evidence="4" type="ORF">HG263_21260</name>
</gene>
<keyword evidence="1" id="KW-0378">Hydrolase</keyword>
<feature type="domain" description="Peptidase S9 prolyl oligopeptidase catalytic" evidence="3">
    <location>
        <begin position="601"/>
        <end position="806"/>
    </location>
</feature>
<feature type="chain" id="PRO_5032954314" evidence="2">
    <location>
        <begin position="21"/>
        <end position="817"/>
    </location>
</feature>
<dbReference type="GO" id="GO:0004252">
    <property type="term" value="F:serine-type endopeptidase activity"/>
    <property type="evidence" value="ECO:0007669"/>
    <property type="project" value="TreeGrafter"/>
</dbReference>
<accession>A0A849VMU0</accession>
<reference evidence="4 5" key="1">
    <citation type="submission" date="2020-04" db="EMBL/GenBank/DDBJ databases">
        <title>Pseudoalteromonas caenipelagi sp. nov., isolated from a tidal flat.</title>
        <authorList>
            <person name="Park S."/>
            <person name="Yoon J.-H."/>
        </authorList>
    </citation>
    <scope>NUCLEOTIDE SEQUENCE [LARGE SCALE GENOMIC DNA]</scope>
    <source>
        <strain evidence="4 5">JBTF-M23</strain>
    </source>
</reference>
<dbReference type="Proteomes" id="UP000586305">
    <property type="component" value="Unassembled WGS sequence"/>
</dbReference>
<organism evidence="4 5">
    <name type="scientific">Pseudoalteromonas caenipelagi</name>
    <dbReference type="NCBI Taxonomy" id="2726988"/>
    <lineage>
        <taxon>Bacteria</taxon>
        <taxon>Pseudomonadati</taxon>
        <taxon>Pseudomonadota</taxon>
        <taxon>Gammaproteobacteria</taxon>
        <taxon>Alteromonadales</taxon>
        <taxon>Pseudoalteromonadaceae</taxon>
        <taxon>Pseudoalteromonas</taxon>
    </lineage>
</organism>
<protein>
    <submittedName>
        <fullName evidence="4">S9 family peptidase</fullName>
    </submittedName>
</protein>
<comment type="caution">
    <text evidence="4">The sequence shown here is derived from an EMBL/GenBank/DDBJ whole genome shotgun (WGS) entry which is preliminary data.</text>
</comment>
<dbReference type="Gene3D" id="3.40.50.1820">
    <property type="entry name" value="alpha/beta hydrolase"/>
    <property type="match status" value="1"/>
</dbReference>
<dbReference type="InterPro" id="IPR029058">
    <property type="entry name" value="AB_hydrolase_fold"/>
</dbReference>
<sequence>MILRTAATLLVSTLAMQLHAAPLSEQQIQFLGPIPTYNSIKPNNTAHQSKIIQTLLPRLQSSSDALSVFGNDIEWQSLADINALTLPGMQALKFNFSTTRFVQGKLKISGVKKAHVFLNGALLSGNESYDLYAATGDHQIIVVTEQVNNWNDVSIDYTPSSEHDQITLHNNKKIALSAKQLFDAPTISALSISPNGRFYITTERHYSDLNGNTPVTDTLLKQQDGTTIYRLDGVTASNTAWRNDSKQLAYVQDQQLKALNLSTMTTEVIAEKLDGASGFEYFDDTTLIFSWSNSPSDSNSLVKHYQGLEDRWSYERTNTQIYLLDINSGLINALTEGKLSHHLEDHDAQRNTILVSRTLQDYKAPPHMLTELLEIDLADGKQTQLGSYRTFNKARYAKDGLYIVAGPDFAGGIGKALPDGMLANNYDGQLFWLDKTGKNPKPLSKNFNPAIGEVKVLSNDDAVLLVTDKDTKQLYLFDKSKSHFKQIDTGLDVVDKFDITHSNKADLLVAGTQASVPQQLKRISVSNNKTRLLWDSQKLAYKNSDIAKLEEFNFTNKSGVEIEGRVYLPHDLDKTKRYPALVYYYGGTSPVSRAFTGRYPFNLWAANGYVVYVLQPTGATGFGQKFSAQHVNAWGENTAQDIIDGTKAFTQTYSFVDPKRIGNLGASYGGFMTMLLATKTDMFSASIAHAGISNITSYWGQGWWGYLYSGEASKNSFPWNNPTLYSQHSPVFHADKIKTPLLLIHGDADTNVPPGESHNMYTALKILGKDVELIEYKGANHQILARDRRFQWWDTMLAYFDMHLKDQPQWWEYIYKK</sequence>
<keyword evidence="5" id="KW-1185">Reference proteome</keyword>
<dbReference type="InterPro" id="IPR015943">
    <property type="entry name" value="WD40/YVTN_repeat-like_dom_sf"/>
</dbReference>
<dbReference type="RefSeq" id="WP_171628070.1">
    <property type="nucleotide sequence ID" value="NZ_JABBPG010000015.1"/>
</dbReference>
<dbReference type="EMBL" id="JABBPG010000015">
    <property type="protein sequence ID" value="NOU53034.1"/>
    <property type="molecule type" value="Genomic_DNA"/>
</dbReference>
<proteinExistence type="predicted"/>
<evidence type="ECO:0000259" key="3">
    <source>
        <dbReference type="Pfam" id="PF00326"/>
    </source>
</evidence>
<dbReference type="AlphaFoldDB" id="A0A849VMU0"/>
<name>A0A849VMU0_9GAMM</name>
<evidence type="ECO:0000313" key="5">
    <source>
        <dbReference type="Proteomes" id="UP000586305"/>
    </source>
</evidence>
<evidence type="ECO:0000256" key="1">
    <source>
        <dbReference type="ARBA" id="ARBA00022801"/>
    </source>
</evidence>
<feature type="signal peptide" evidence="2">
    <location>
        <begin position="1"/>
        <end position="20"/>
    </location>
</feature>
<dbReference type="Gene3D" id="2.130.10.10">
    <property type="entry name" value="YVTN repeat-like/Quinoprotein amine dehydrogenase"/>
    <property type="match status" value="1"/>
</dbReference>
<evidence type="ECO:0000256" key="2">
    <source>
        <dbReference type="SAM" id="SignalP"/>
    </source>
</evidence>
<dbReference type="GO" id="GO:0006508">
    <property type="term" value="P:proteolysis"/>
    <property type="evidence" value="ECO:0007669"/>
    <property type="project" value="InterPro"/>
</dbReference>
<dbReference type="PANTHER" id="PTHR42776:SF4">
    <property type="entry name" value="ACYLAMINO-ACID-RELEASING ENZYME"/>
    <property type="match status" value="1"/>
</dbReference>
<evidence type="ECO:0000313" key="4">
    <source>
        <dbReference type="EMBL" id="NOU53034.1"/>
    </source>
</evidence>
<dbReference type="InterPro" id="IPR001375">
    <property type="entry name" value="Peptidase_S9_cat"/>
</dbReference>
<dbReference type="SUPFAM" id="SSF53474">
    <property type="entry name" value="alpha/beta-Hydrolases"/>
    <property type="match status" value="1"/>
</dbReference>
<dbReference type="PANTHER" id="PTHR42776">
    <property type="entry name" value="SERINE PEPTIDASE S9 FAMILY MEMBER"/>
    <property type="match status" value="1"/>
</dbReference>